<gene>
    <name evidence="1" type="ORF">AO384_1622</name>
</gene>
<name>A0A198UG93_MORCA</name>
<evidence type="ECO:0000313" key="2">
    <source>
        <dbReference type="Proteomes" id="UP000078228"/>
    </source>
</evidence>
<keyword evidence="2" id="KW-1185">Reference proteome</keyword>
<proteinExistence type="predicted"/>
<organism evidence="1 2">
    <name type="scientific">Moraxella catarrhalis</name>
    <name type="common">Branhamella catarrhalis</name>
    <dbReference type="NCBI Taxonomy" id="480"/>
    <lineage>
        <taxon>Bacteria</taxon>
        <taxon>Pseudomonadati</taxon>
        <taxon>Pseudomonadota</taxon>
        <taxon>Gammaproteobacteria</taxon>
        <taxon>Moraxellales</taxon>
        <taxon>Moraxellaceae</taxon>
        <taxon>Moraxella</taxon>
    </lineage>
</organism>
<comment type="caution">
    <text evidence="1">The sequence shown here is derived from an EMBL/GenBank/DDBJ whole genome shotgun (WGS) entry which is preliminary data.</text>
</comment>
<dbReference type="AlphaFoldDB" id="A0A198UG93"/>
<dbReference type="EMBL" id="LXHC01000024">
    <property type="protein sequence ID" value="OAU95431.1"/>
    <property type="molecule type" value="Genomic_DNA"/>
</dbReference>
<reference evidence="1 2" key="1">
    <citation type="journal article" date="2016" name="Genome Biol. Evol.">
        <title>Comparative Genomic Analyses of the Moraxella catarrhalis Serosensitive and Seroresistant Lineages Demonstrate Their Independent Evolution.</title>
        <authorList>
            <person name="Earl J.P."/>
            <person name="de Vries S.P."/>
            <person name="Ahmed A."/>
            <person name="Powell E."/>
            <person name="Schultz M.P."/>
            <person name="Hermans P.W."/>
            <person name="Hill D.J."/>
            <person name="Zhou Z."/>
            <person name="Constantinidou C.I."/>
            <person name="Hu F.Z."/>
            <person name="Bootsma H.J."/>
            <person name="Ehrlich G.D."/>
        </authorList>
    </citation>
    <scope>NUCLEOTIDE SEQUENCE [LARGE SCALE GENOMIC DNA]</scope>
    <source>
        <strain evidence="1 2">Z7542</strain>
    </source>
</reference>
<sequence length="38" mass="4325">MTIISKQPTKQPNETPKKSCHHAGFFDWVILPRLCQSG</sequence>
<accession>A0A198UG93</accession>
<dbReference type="Proteomes" id="UP000078228">
    <property type="component" value="Unassembled WGS sequence"/>
</dbReference>
<evidence type="ECO:0000313" key="1">
    <source>
        <dbReference type="EMBL" id="OAU95431.1"/>
    </source>
</evidence>
<protein>
    <submittedName>
        <fullName evidence="1">Uncharacterized protein</fullName>
    </submittedName>
</protein>